<evidence type="ECO:0000313" key="2">
    <source>
        <dbReference type="Proteomes" id="UP000192095"/>
    </source>
</evidence>
<dbReference type="Pfam" id="PF09913">
    <property type="entry name" value="DUF2142"/>
    <property type="match status" value="1"/>
</dbReference>
<reference evidence="1 2" key="1">
    <citation type="journal article" date="2017" name="BMC Genomics">
        <title>Comparative and functional genomics of the Lactococcus lactis taxon; insights into evolution and niche adaptation.</title>
        <authorList>
            <person name="Kelleher P."/>
            <person name="Bottacini F."/>
            <person name="Mahony J."/>
            <person name="Kilcawley K.N."/>
            <person name="van Sinderen D."/>
        </authorList>
    </citation>
    <scope>NUCLEOTIDE SEQUENCE [LARGE SCALE GENOMIC DNA]</scope>
    <source>
        <strain evidence="1 2">UC06</strain>
    </source>
</reference>
<protein>
    <submittedName>
        <fullName evidence="1">DUF2142 domain-containing protein</fullName>
    </submittedName>
</protein>
<accession>A0A0V8AUG2</accession>
<dbReference type="InterPro" id="IPR018674">
    <property type="entry name" value="DUF2142_membrane"/>
</dbReference>
<gene>
    <name evidence="1" type="ORF">LLUC06_0272</name>
</gene>
<evidence type="ECO:0000313" key="1">
    <source>
        <dbReference type="EMBL" id="ARE19820.1"/>
    </source>
</evidence>
<dbReference type="EMBL" id="CP015902">
    <property type="protein sequence ID" value="ARE19820.1"/>
    <property type="molecule type" value="Genomic_DNA"/>
</dbReference>
<dbReference type="AlphaFoldDB" id="A0A0V8AUG2"/>
<dbReference type="Proteomes" id="UP000192095">
    <property type="component" value="Chromosome"/>
</dbReference>
<proteinExistence type="predicted"/>
<organism evidence="1 2">
    <name type="scientific">Lactococcus lactis subsp. lactis</name>
    <name type="common">Streptococcus lactis</name>
    <dbReference type="NCBI Taxonomy" id="1360"/>
    <lineage>
        <taxon>Bacteria</taxon>
        <taxon>Bacillati</taxon>
        <taxon>Bacillota</taxon>
        <taxon>Bacilli</taxon>
        <taxon>Lactobacillales</taxon>
        <taxon>Streptococcaceae</taxon>
        <taxon>Lactococcus</taxon>
    </lineage>
</organism>
<name>A0A0V8AUG2_LACLL</name>
<sequence length="457" mass="52507">MDKRKIKMKEVRPERLFLLIAIIAGLAFAIVQPLFIEPDASYHFDKSTYLSNTVVDRASADFPAEDYQSLPVPFTTVSSMMKNGTYYKNFFEKKLPVISKNKVADKRAIGTKWYKDIMHIVPALGVKLGHAIYPSIGSMVITARIFSLLFFIVSMYFIIKKLKAYKMLFTVISVSPVAIQLAASLSYDCFNYVACAWLIATLINLAIDIKDMKKVTLVNFFTRVILPTFAVYFSKSNSRLLFILLLLTFLVLITQKVNFQIKKWQAILTTMVVIALGIVFYVLKYHDQLRVVINKFIYTFMEPYYSVLTTQVISGTSTVAVPAWFYPIQYTTLILLFLSYTKERVPRWFAWAGLFLNFMNLFGVLFKFAISPDFTEHVITGPQGRYFTVFLLLLAPIFTLLAQKIRVTTQGNWLKRTVILVAVLALVLNLSVTILKFYHLQVPMDEFRSGIEHYIFK</sequence>